<dbReference type="AlphaFoldDB" id="A0A4V2Z6V9"/>
<keyword evidence="2" id="KW-1185">Reference proteome</keyword>
<gene>
    <name evidence="1" type="ORF">E1B25_20415</name>
</gene>
<name>A0A4V2Z6V9_9RHOB</name>
<protein>
    <submittedName>
        <fullName evidence="1">DUF2303 family protein</fullName>
    </submittedName>
</protein>
<dbReference type="RefSeq" id="WP_132831436.1">
    <property type="nucleotide sequence ID" value="NZ_SMFP01000022.1"/>
</dbReference>
<proteinExistence type="predicted"/>
<dbReference type="Pfam" id="PF10065">
    <property type="entry name" value="DUF2303"/>
    <property type="match status" value="1"/>
</dbReference>
<reference evidence="1 2" key="1">
    <citation type="submission" date="2019-03" db="EMBL/GenBank/DDBJ databases">
        <authorList>
            <person name="Zhang S."/>
        </authorList>
    </citation>
    <scope>NUCLEOTIDE SEQUENCE [LARGE SCALE GENOMIC DNA]</scope>
    <source>
        <strain evidence="1 2">S4J41</strain>
    </source>
</reference>
<comment type="caution">
    <text evidence="1">The sequence shown here is derived from an EMBL/GenBank/DDBJ whole genome shotgun (WGS) entry which is preliminary data.</text>
</comment>
<evidence type="ECO:0000313" key="1">
    <source>
        <dbReference type="EMBL" id="TDE34156.1"/>
    </source>
</evidence>
<evidence type="ECO:0000313" key="2">
    <source>
        <dbReference type="Proteomes" id="UP000294662"/>
    </source>
</evidence>
<dbReference type="Proteomes" id="UP000294662">
    <property type="component" value="Unassembled WGS sequence"/>
</dbReference>
<dbReference type="InterPro" id="IPR019276">
    <property type="entry name" value="DUF2303"/>
</dbReference>
<dbReference type="OrthoDB" id="7346200at2"/>
<sequence>MTDETTQFSTENPAATMRDVMEKLGGTEFIDRPADFDLTKAHLVATPGHRTIEDLTSMHRAAAEYLKPARRKGTARLDDLQSLIEWANRFKGPTSALFAKPDLRAPTITCIADYHAEGPSDQTIATGDPTARHCHHRAIYNFPLSEEWKAWTGVSGQPLEKDDLGEFIEANAKDIMDPTAAILAGKETNKNQPWENRLIQTAQQIEGRYGQLTQLLQMSRQFQVYETSNLKVTSNRDTGEGEIQFLNEHKGADGKPLQIPNLIIIAIPVFMGGAPYRMPVRFRYRKMGGSVRFILSIYNPEKAFESAFKEAIEEAAERTELPTFKGSPES</sequence>
<organism evidence="1 2">
    <name type="scientific">Antarcticimicrobium sediminis</name>
    <dbReference type="NCBI Taxonomy" id="2546227"/>
    <lineage>
        <taxon>Bacteria</taxon>
        <taxon>Pseudomonadati</taxon>
        <taxon>Pseudomonadota</taxon>
        <taxon>Alphaproteobacteria</taxon>
        <taxon>Rhodobacterales</taxon>
        <taxon>Paracoccaceae</taxon>
        <taxon>Antarcticimicrobium</taxon>
    </lineage>
</organism>
<accession>A0A4V2Z6V9</accession>
<dbReference type="EMBL" id="SMFP01000022">
    <property type="protein sequence ID" value="TDE34156.1"/>
    <property type="molecule type" value="Genomic_DNA"/>
</dbReference>